<evidence type="ECO:0000256" key="1">
    <source>
        <dbReference type="SAM" id="Phobius"/>
    </source>
</evidence>
<feature type="transmembrane region" description="Helical" evidence="1">
    <location>
        <begin position="37"/>
        <end position="56"/>
    </location>
</feature>
<organism evidence="2 3">
    <name type="scientific">Ascaris lumbricoides</name>
    <name type="common">Giant roundworm</name>
    <dbReference type="NCBI Taxonomy" id="6252"/>
    <lineage>
        <taxon>Eukaryota</taxon>
        <taxon>Metazoa</taxon>
        <taxon>Ecdysozoa</taxon>
        <taxon>Nematoda</taxon>
        <taxon>Chromadorea</taxon>
        <taxon>Rhabditida</taxon>
        <taxon>Spirurina</taxon>
        <taxon>Ascaridomorpha</taxon>
        <taxon>Ascaridoidea</taxon>
        <taxon>Ascarididae</taxon>
        <taxon>Ascaris</taxon>
    </lineage>
</organism>
<evidence type="ECO:0000313" key="2">
    <source>
        <dbReference type="Proteomes" id="UP000036681"/>
    </source>
</evidence>
<accession>A0A0M3I957</accession>
<evidence type="ECO:0000313" key="3">
    <source>
        <dbReference type="WBParaSite" id="ALUE_0001394901-mRNA-1"/>
    </source>
</evidence>
<name>A0A0M3I957_ASCLU</name>
<sequence length="85" mass="9993">MSVSDREASPSATTRGEIRSVLVRHWRAIERARLHTFHLWLLLFSITQIAITNYLLPKVKLLIYILNHSSQHSLRLKLEYLRLLS</sequence>
<protein>
    <submittedName>
        <fullName evidence="3">DUF202 domain-containing protein</fullName>
    </submittedName>
</protein>
<dbReference type="WBParaSite" id="ALUE_0001394901-mRNA-1">
    <property type="protein sequence ID" value="ALUE_0001394901-mRNA-1"/>
    <property type="gene ID" value="ALUE_0001394901"/>
</dbReference>
<keyword evidence="1" id="KW-0472">Membrane</keyword>
<keyword evidence="1" id="KW-0812">Transmembrane</keyword>
<keyword evidence="2" id="KW-1185">Reference proteome</keyword>
<keyword evidence="1" id="KW-1133">Transmembrane helix</keyword>
<dbReference type="AlphaFoldDB" id="A0A0M3I957"/>
<reference evidence="3" key="1">
    <citation type="submission" date="2017-02" db="UniProtKB">
        <authorList>
            <consortium name="WormBaseParasite"/>
        </authorList>
    </citation>
    <scope>IDENTIFICATION</scope>
</reference>
<dbReference type="Proteomes" id="UP000036681">
    <property type="component" value="Unplaced"/>
</dbReference>
<proteinExistence type="predicted"/>